<dbReference type="Proteomes" id="UP000887458">
    <property type="component" value="Unassembled WGS sequence"/>
</dbReference>
<reference evidence="1 2" key="1">
    <citation type="journal article" date="2018" name="J. Allergy Clin. Immunol.">
        <title>High-quality assembly of Dermatophagoides pteronyssinus genome and transcriptome reveals a wide range of novel allergens.</title>
        <authorList>
            <person name="Liu X.Y."/>
            <person name="Yang K.Y."/>
            <person name="Wang M.Q."/>
            <person name="Kwok J.S."/>
            <person name="Zeng X."/>
            <person name="Yang Z."/>
            <person name="Xiao X.J."/>
            <person name="Lau C.P."/>
            <person name="Li Y."/>
            <person name="Huang Z.M."/>
            <person name="Ba J.G."/>
            <person name="Yim A.K."/>
            <person name="Ouyang C.Y."/>
            <person name="Ngai S.M."/>
            <person name="Chan T.F."/>
            <person name="Leung E.L."/>
            <person name="Liu L."/>
            <person name="Liu Z.G."/>
            <person name="Tsui S.K."/>
        </authorList>
    </citation>
    <scope>NUCLEOTIDE SEQUENCE [LARGE SCALE GENOMIC DNA]</scope>
    <source>
        <strain evidence="1">Derp</strain>
    </source>
</reference>
<organism evidence="1 2">
    <name type="scientific">Dermatophagoides pteronyssinus</name>
    <name type="common">European house dust mite</name>
    <dbReference type="NCBI Taxonomy" id="6956"/>
    <lineage>
        <taxon>Eukaryota</taxon>
        <taxon>Metazoa</taxon>
        <taxon>Ecdysozoa</taxon>
        <taxon>Arthropoda</taxon>
        <taxon>Chelicerata</taxon>
        <taxon>Arachnida</taxon>
        <taxon>Acari</taxon>
        <taxon>Acariformes</taxon>
        <taxon>Sarcoptiformes</taxon>
        <taxon>Astigmata</taxon>
        <taxon>Psoroptidia</taxon>
        <taxon>Analgoidea</taxon>
        <taxon>Pyroglyphidae</taxon>
        <taxon>Dermatophagoidinae</taxon>
        <taxon>Dermatophagoides</taxon>
    </lineage>
</organism>
<sequence length="25" mass="2959">MIVYFIEARQFAARDSELELNLDSK</sequence>
<reference evidence="1 2" key="2">
    <citation type="journal article" date="2022" name="Mol. Biol. Evol.">
        <title>Comparative Genomics Reveals Insights into the Divergent Evolution of Astigmatic Mites and Household Pest Adaptations.</title>
        <authorList>
            <person name="Xiong Q."/>
            <person name="Wan A.T."/>
            <person name="Liu X."/>
            <person name="Fung C.S."/>
            <person name="Xiao X."/>
            <person name="Malainual N."/>
            <person name="Hou J."/>
            <person name="Wang L."/>
            <person name="Wang M."/>
            <person name="Yang K.Y."/>
            <person name="Cui Y."/>
            <person name="Leung E.L."/>
            <person name="Nong W."/>
            <person name="Shin S.K."/>
            <person name="Au S.W."/>
            <person name="Jeong K.Y."/>
            <person name="Chew F.T."/>
            <person name="Hui J.H."/>
            <person name="Leung T.F."/>
            <person name="Tungtrongchitr A."/>
            <person name="Zhong N."/>
            <person name="Liu Z."/>
            <person name="Tsui S.K."/>
        </authorList>
    </citation>
    <scope>NUCLEOTIDE SEQUENCE [LARGE SCALE GENOMIC DNA]</scope>
    <source>
        <strain evidence="1">Derp</strain>
    </source>
</reference>
<keyword evidence="2" id="KW-1185">Reference proteome</keyword>
<protein>
    <submittedName>
        <fullName evidence="1">Uncharacterized protein</fullName>
    </submittedName>
</protein>
<evidence type="ECO:0000313" key="1">
    <source>
        <dbReference type="EMBL" id="KAH9417776.1"/>
    </source>
</evidence>
<gene>
    <name evidence="1" type="ORF">DERP_013551</name>
</gene>
<evidence type="ECO:0000313" key="2">
    <source>
        <dbReference type="Proteomes" id="UP000887458"/>
    </source>
</evidence>
<comment type="caution">
    <text evidence="1">The sequence shown here is derived from an EMBL/GenBank/DDBJ whole genome shotgun (WGS) entry which is preliminary data.</text>
</comment>
<name>A0ABQ8J5L8_DERPT</name>
<proteinExistence type="predicted"/>
<accession>A0ABQ8J5L8</accession>
<dbReference type="EMBL" id="NJHN03000073">
    <property type="protein sequence ID" value="KAH9417776.1"/>
    <property type="molecule type" value="Genomic_DNA"/>
</dbReference>